<evidence type="ECO:0000313" key="4">
    <source>
        <dbReference type="Proteomes" id="UP000034471"/>
    </source>
</evidence>
<dbReference type="SUPFAM" id="SSF53448">
    <property type="entry name" value="Nucleotide-diphospho-sugar transferases"/>
    <property type="match status" value="1"/>
</dbReference>
<dbReference type="PANTHER" id="PTHR43685:SF2">
    <property type="entry name" value="GLYCOSYLTRANSFERASE 2-LIKE DOMAIN-CONTAINING PROTEIN"/>
    <property type="match status" value="1"/>
</dbReference>
<organism evidence="3 4">
    <name type="scientific">Candidatus Roizmanbacteria bacterium GW2011_GWA2_37_7</name>
    <dbReference type="NCBI Taxonomy" id="1618481"/>
    <lineage>
        <taxon>Bacteria</taxon>
        <taxon>Candidatus Roizmaniibacteriota</taxon>
    </lineage>
</organism>
<sequence length="344" mass="40068">MENLKFSILIPSYNGEDVIANGINSILAQKYSNLEIIVNDDASSDDTEKVVKKFKDKRVKFFKNKKNLGYPGNLNQCLSHATGDIIYLLGQDDVLAKNAILLTYRAFEMSPDIGAVTRPYRQFDESLDVTIRARFPLNPKKDEIVKITDDYKKIIEIFKSLDSLSALGFRKKFMDRPFHPDIFPCHVYPFASIFKKHPVVYLKDYVSSVSMRYSQCWHVSSIYDKSPVLSWAEMFQEIFSEKKFQNVRDYCIKNFVAVNYVGLSQIKNYSRHSFWYTLREILYLIKFRPKNLVSPIFWLFALGALLMPRFILIPMVDWYKKKVNVSLLKPITFKSPFAPSPKHP</sequence>
<keyword evidence="1" id="KW-0812">Transmembrane</keyword>
<feature type="domain" description="Glycosyltransferase 2-like" evidence="2">
    <location>
        <begin position="7"/>
        <end position="135"/>
    </location>
</feature>
<evidence type="ECO:0000256" key="1">
    <source>
        <dbReference type="SAM" id="Phobius"/>
    </source>
</evidence>
<proteinExistence type="predicted"/>
<protein>
    <submittedName>
        <fullName evidence="3">Glycosyl transferase</fullName>
    </submittedName>
</protein>
<feature type="transmembrane region" description="Helical" evidence="1">
    <location>
        <begin position="292"/>
        <end position="312"/>
    </location>
</feature>
<dbReference type="InterPro" id="IPR001173">
    <property type="entry name" value="Glyco_trans_2-like"/>
</dbReference>
<dbReference type="GO" id="GO:0016740">
    <property type="term" value="F:transferase activity"/>
    <property type="evidence" value="ECO:0007669"/>
    <property type="project" value="UniProtKB-KW"/>
</dbReference>
<keyword evidence="3" id="KW-0808">Transferase</keyword>
<keyword evidence="1" id="KW-1133">Transmembrane helix</keyword>
<dbReference type="Pfam" id="PF00535">
    <property type="entry name" value="Glycos_transf_2"/>
    <property type="match status" value="1"/>
</dbReference>
<evidence type="ECO:0000313" key="3">
    <source>
        <dbReference type="EMBL" id="KKQ38008.1"/>
    </source>
</evidence>
<dbReference type="InterPro" id="IPR029044">
    <property type="entry name" value="Nucleotide-diphossugar_trans"/>
</dbReference>
<dbReference type="EMBL" id="LBTJ01000020">
    <property type="protein sequence ID" value="KKQ38008.1"/>
    <property type="molecule type" value="Genomic_DNA"/>
</dbReference>
<dbReference type="InterPro" id="IPR050834">
    <property type="entry name" value="Glycosyltransf_2"/>
</dbReference>
<comment type="caution">
    <text evidence="3">The sequence shown here is derived from an EMBL/GenBank/DDBJ whole genome shotgun (WGS) entry which is preliminary data.</text>
</comment>
<dbReference type="AlphaFoldDB" id="A0A0G0H417"/>
<accession>A0A0G0H417</accession>
<dbReference type="Gene3D" id="3.90.550.10">
    <property type="entry name" value="Spore Coat Polysaccharide Biosynthesis Protein SpsA, Chain A"/>
    <property type="match status" value="1"/>
</dbReference>
<dbReference type="STRING" id="1618481.US54_C0020G0002"/>
<reference evidence="3 4" key="1">
    <citation type="journal article" date="2015" name="Nature">
        <title>rRNA introns, odd ribosomes, and small enigmatic genomes across a large radiation of phyla.</title>
        <authorList>
            <person name="Brown C.T."/>
            <person name="Hug L.A."/>
            <person name="Thomas B.C."/>
            <person name="Sharon I."/>
            <person name="Castelle C.J."/>
            <person name="Singh A."/>
            <person name="Wilkins M.J."/>
            <person name="Williams K.H."/>
            <person name="Banfield J.F."/>
        </authorList>
    </citation>
    <scope>NUCLEOTIDE SEQUENCE [LARGE SCALE GENOMIC DNA]</scope>
</reference>
<dbReference type="PANTHER" id="PTHR43685">
    <property type="entry name" value="GLYCOSYLTRANSFERASE"/>
    <property type="match status" value="1"/>
</dbReference>
<dbReference type="Proteomes" id="UP000034471">
    <property type="component" value="Unassembled WGS sequence"/>
</dbReference>
<evidence type="ECO:0000259" key="2">
    <source>
        <dbReference type="Pfam" id="PF00535"/>
    </source>
</evidence>
<name>A0A0G0H417_9BACT</name>
<gene>
    <name evidence="3" type="ORF">US54_C0020G0002</name>
</gene>
<dbReference type="CDD" id="cd00761">
    <property type="entry name" value="Glyco_tranf_GTA_type"/>
    <property type="match status" value="1"/>
</dbReference>
<keyword evidence="1" id="KW-0472">Membrane</keyword>